<feature type="transmembrane region" description="Helical" evidence="1">
    <location>
        <begin position="139"/>
        <end position="163"/>
    </location>
</feature>
<feature type="transmembrane region" description="Helical" evidence="1">
    <location>
        <begin position="170"/>
        <end position="192"/>
    </location>
</feature>
<dbReference type="AlphaFoldDB" id="A0A365H1G5"/>
<dbReference type="EMBL" id="QLYX01000015">
    <property type="protein sequence ID" value="RAY12033.1"/>
    <property type="molecule type" value="Genomic_DNA"/>
</dbReference>
<dbReference type="Proteomes" id="UP000251891">
    <property type="component" value="Unassembled WGS sequence"/>
</dbReference>
<organism evidence="2 3">
    <name type="scientific">Actinomadura craniellae</name>
    <dbReference type="NCBI Taxonomy" id="2231787"/>
    <lineage>
        <taxon>Bacteria</taxon>
        <taxon>Bacillati</taxon>
        <taxon>Actinomycetota</taxon>
        <taxon>Actinomycetes</taxon>
        <taxon>Streptosporangiales</taxon>
        <taxon>Thermomonosporaceae</taxon>
        <taxon>Actinomadura</taxon>
    </lineage>
</organism>
<keyword evidence="1" id="KW-0812">Transmembrane</keyword>
<accession>A0A365H1G5</accession>
<keyword evidence="1" id="KW-0472">Membrane</keyword>
<evidence type="ECO:0000256" key="1">
    <source>
        <dbReference type="SAM" id="Phobius"/>
    </source>
</evidence>
<keyword evidence="1" id="KW-1133">Transmembrane helix</keyword>
<dbReference type="RefSeq" id="WP_111870900.1">
    <property type="nucleotide sequence ID" value="NZ_QLYX01000015.1"/>
</dbReference>
<feature type="transmembrane region" description="Helical" evidence="1">
    <location>
        <begin position="282"/>
        <end position="304"/>
    </location>
</feature>
<proteinExistence type="predicted"/>
<name>A0A365H1G5_9ACTN</name>
<reference evidence="2 3" key="1">
    <citation type="submission" date="2018-06" db="EMBL/GenBank/DDBJ databases">
        <title>Actinomadura craniellae sp. nov. isolated from marine sponge Craniella sp.</title>
        <authorList>
            <person name="Li L."/>
            <person name="Xu Q.H."/>
            <person name="Lin H.W."/>
            <person name="Lu Y.H."/>
        </authorList>
    </citation>
    <scope>NUCLEOTIDE SEQUENCE [LARGE SCALE GENOMIC DNA]</scope>
    <source>
        <strain evidence="2 3">LHW63021</strain>
    </source>
</reference>
<evidence type="ECO:0000313" key="3">
    <source>
        <dbReference type="Proteomes" id="UP000251891"/>
    </source>
</evidence>
<feature type="transmembrane region" description="Helical" evidence="1">
    <location>
        <begin position="198"/>
        <end position="224"/>
    </location>
</feature>
<keyword evidence="3" id="KW-1185">Reference proteome</keyword>
<protein>
    <recommendedName>
        <fullName evidence="4">ABC transporter permease</fullName>
    </recommendedName>
</protein>
<gene>
    <name evidence="2" type="ORF">DPM19_27185</name>
</gene>
<evidence type="ECO:0008006" key="4">
    <source>
        <dbReference type="Google" id="ProtNLM"/>
    </source>
</evidence>
<evidence type="ECO:0000313" key="2">
    <source>
        <dbReference type="EMBL" id="RAY12033.1"/>
    </source>
</evidence>
<dbReference type="OrthoDB" id="2151407at2"/>
<comment type="caution">
    <text evidence="2">The sequence shown here is derived from an EMBL/GenBank/DDBJ whole genome shotgun (WGS) entry which is preliminary data.</text>
</comment>
<sequence>MNNPLAGRALGLTLGIVVLQALMLVAFAWPTANLAPRDVPLVVAGPPQAAVGIAAGLERDGAFAVTRLPDEAAARAALTDREAYGAVVAGPAGPRVLVASAASPAVAQQLGLLAQRLSGTPAAPVEDVVAADPDDPRGAVLGVLVLPLIMSGMAAAVLLFLLLPAAGARFAALLGIAVLGGLVTTLIAQTWLSALPGSFLAVWGVLGLAILSVAGAVAGLSAVLGRPGIGLGALTMLLLGNPLSAAASAPELLPAGWGALGQLLPPGAAVSLLRSVAFFDGAAATGPLAVLLVWAGAGLALLFLGARRPHPAGRHETREPAMAA</sequence>
<feature type="transmembrane region" description="Helical" evidence="1">
    <location>
        <begin position="231"/>
        <end position="249"/>
    </location>
</feature>